<reference evidence="3" key="2">
    <citation type="submission" date="2019-01" db="EMBL/GenBank/DDBJ databases">
        <authorList>
            <person name="Thorell K."/>
        </authorList>
    </citation>
    <scope>NUCLEOTIDE SEQUENCE</scope>
    <source>
        <strain evidence="3">PC3997IV</strain>
        <strain evidence="1">PC4597II</strain>
        <strain evidence="2">PC5099IV</strain>
    </source>
</reference>
<evidence type="ECO:0000313" key="6">
    <source>
        <dbReference type="Proteomes" id="UP000325002"/>
    </source>
</evidence>
<dbReference type="EMBL" id="SAYA01000019">
    <property type="protein sequence ID" value="TXJ25513.1"/>
    <property type="molecule type" value="Genomic_DNA"/>
</dbReference>
<protein>
    <submittedName>
        <fullName evidence="3">Uncharacterized protein</fullName>
    </submittedName>
</protein>
<sequence>MWENMLDRIYHTQMEKTQETVSRRLDKINEVSGLNYESNVANWILIDFLILDIEHKRTSLSFDDLTKENPKALAYQIKNALKLLCKKQILIKPIKDANYYSLNNEYMIKIRFGIFKEN</sequence>
<evidence type="ECO:0000313" key="2">
    <source>
        <dbReference type="EMBL" id="TXJ34294.1"/>
    </source>
</evidence>
<dbReference type="Proteomes" id="UP000325002">
    <property type="component" value="Unassembled WGS sequence"/>
</dbReference>
<dbReference type="EMBL" id="SAXZ01000001">
    <property type="protein sequence ID" value="TXJ34294.1"/>
    <property type="molecule type" value="Genomic_DNA"/>
</dbReference>
<evidence type="ECO:0000313" key="3">
    <source>
        <dbReference type="EMBL" id="TXJ41619.1"/>
    </source>
</evidence>
<organism evidence="3 6">
    <name type="scientific">Brachyspira aalborgi</name>
    <dbReference type="NCBI Taxonomy" id="29522"/>
    <lineage>
        <taxon>Bacteria</taxon>
        <taxon>Pseudomonadati</taxon>
        <taxon>Spirochaetota</taxon>
        <taxon>Spirochaetia</taxon>
        <taxon>Brachyspirales</taxon>
        <taxon>Brachyspiraceae</taxon>
        <taxon>Brachyspira</taxon>
    </lineage>
</organism>
<proteinExistence type="predicted"/>
<accession>A0A5C8D2G5</accession>
<dbReference type="EMBL" id="SAYD01000002">
    <property type="protein sequence ID" value="TXJ41619.1"/>
    <property type="molecule type" value="Genomic_DNA"/>
</dbReference>
<reference evidence="4 5" key="1">
    <citation type="journal article" date="1992" name="Lakartidningen">
        <title>[Penicillin V and not amoxicillin is the first choice preparation in acute otitis].</title>
        <authorList>
            <person name="Kamme C."/>
            <person name="Lundgren K."/>
            <person name="Prellner K."/>
        </authorList>
    </citation>
    <scope>NUCLEOTIDE SEQUENCE [LARGE SCALE GENOMIC DNA]</scope>
    <source>
        <strain evidence="3 6">PC3997IV</strain>
        <strain evidence="1 5">PC4597II</strain>
        <strain evidence="2 4">PC5099IV</strain>
    </source>
</reference>
<dbReference type="AlphaFoldDB" id="A0A5C8D2G5"/>
<dbReference type="Proteomes" id="UP000322659">
    <property type="component" value="Unassembled WGS sequence"/>
</dbReference>
<comment type="caution">
    <text evidence="3">The sequence shown here is derived from an EMBL/GenBank/DDBJ whole genome shotgun (WGS) entry which is preliminary data.</text>
</comment>
<keyword evidence="4" id="KW-1185">Reference proteome</keyword>
<evidence type="ECO:0000313" key="1">
    <source>
        <dbReference type="EMBL" id="TXJ25513.1"/>
    </source>
</evidence>
<evidence type="ECO:0000313" key="4">
    <source>
        <dbReference type="Proteomes" id="UP000322659"/>
    </source>
</evidence>
<dbReference type="RefSeq" id="WP_147547898.1">
    <property type="nucleotide sequence ID" value="NZ_SAXV01000019.1"/>
</dbReference>
<evidence type="ECO:0000313" key="5">
    <source>
        <dbReference type="Proteomes" id="UP000324336"/>
    </source>
</evidence>
<gene>
    <name evidence="2" type="ORF">EPJ71_00030</name>
    <name evidence="1" type="ORF">EPJ73_06065</name>
    <name evidence="3" type="ORF">EPJ81_00425</name>
</gene>
<dbReference type="Proteomes" id="UP000324336">
    <property type="component" value="Unassembled WGS sequence"/>
</dbReference>
<name>A0A5C8D2G5_9SPIR</name>